<dbReference type="EMBL" id="QXTE01000268">
    <property type="protein sequence ID" value="TFK00515.1"/>
    <property type="molecule type" value="Genomic_DNA"/>
</dbReference>
<dbReference type="Proteomes" id="UP000297703">
    <property type="component" value="Unassembled WGS sequence"/>
</dbReference>
<organism evidence="1 2">
    <name type="scientific">Platysternon megacephalum</name>
    <name type="common">big-headed turtle</name>
    <dbReference type="NCBI Taxonomy" id="55544"/>
    <lineage>
        <taxon>Eukaryota</taxon>
        <taxon>Metazoa</taxon>
        <taxon>Chordata</taxon>
        <taxon>Craniata</taxon>
        <taxon>Vertebrata</taxon>
        <taxon>Euteleostomi</taxon>
        <taxon>Archelosauria</taxon>
        <taxon>Testudinata</taxon>
        <taxon>Testudines</taxon>
        <taxon>Cryptodira</taxon>
        <taxon>Durocryptodira</taxon>
        <taxon>Testudinoidea</taxon>
        <taxon>Platysternidae</taxon>
        <taxon>Platysternon</taxon>
    </lineage>
</organism>
<evidence type="ECO:0000313" key="2">
    <source>
        <dbReference type="Proteomes" id="UP000297703"/>
    </source>
</evidence>
<protein>
    <submittedName>
        <fullName evidence="1">Sphingomyelin phosphodiesterase 3-like</fullName>
    </submittedName>
</protein>
<reference evidence="1 2" key="2">
    <citation type="submission" date="2019-04" db="EMBL/GenBank/DDBJ databases">
        <title>The genome sequence of big-headed turtle.</title>
        <authorList>
            <person name="Gong S."/>
        </authorList>
    </citation>
    <scope>NUCLEOTIDE SEQUENCE [LARGE SCALE GENOMIC DNA]</scope>
    <source>
        <strain evidence="1">DO16091913</strain>
        <tissue evidence="1">Muscle</tissue>
    </source>
</reference>
<gene>
    <name evidence="1" type="ORF">DR999_PMT17370</name>
</gene>
<accession>A0A4D9DUV4</accession>
<comment type="caution">
    <text evidence="1">The sequence shown here is derived from an EMBL/GenBank/DDBJ whole genome shotgun (WGS) entry which is preliminary data.</text>
</comment>
<evidence type="ECO:0000313" key="1">
    <source>
        <dbReference type="EMBL" id="TFK00515.1"/>
    </source>
</evidence>
<keyword evidence="2" id="KW-1185">Reference proteome</keyword>
<reference evidence="1 2" key="1">
    <citation type="submission" date="2019-04" db="EMBL/GenBank/DDBJ databases">
        <title>Draft genome of the big-headed turtle Platysternon megacephalum.</title>
        <authorList>
            <person name="Gong S."/>
        </authorList>
    </citation>
    <scope>NUCLEOTIDE SEQUENCE [LARGE SCALE GENOMIC DNA]</scope>
    <source>
        <strain evidence="1">DO16091913</strain>
        <tissue evidence="1">Muscle</tissue>
    </source>
</reference>
<proteinExistence type="predicted"/>
<name>A0A4D9DUV4_9SAUR</name>
<sequence>MLLPQPSPKDPQQILLRKSEFYPARVKCSVWRNPEEFDEKSGTPLGIQTGGKLFSFLGRDIRLQLDDT</sequence>
<dbReference type="AlphaFoldDB" id="A0A4D9DUV4"/>